<dbReference type="VEuPathDB" id="FungiDB:HpaG804880"/>
<protein>
    <submittedName>
        <fullName evidence="1">Uncharacterized protein</fullName>
    </submittedName>
</protein>
<evidence type="ECO:0000313" key="2">
    <source>
        <dbReference type="Proteomes" id="UP000011713"/>
    </source>
</evidence>
<dbReference type="InParanoid" id="M4BF12"/>
<dbReference type="EMBL" id="JH598187">
    <property type="status" value="NOT_ANNOTATED_CDS"/>
    <property type="molecule type" value="Genomic_DNA"/>
</dbReference>
<sequence>MDPAKKSVIVGEIDKYTTTVVTGLMGVKAERDSANKSLKSDAPPVLPTQLFKLHHGVWVRDELTPHHAEKFRSNE</sequence>
<dbReference type="AlphaFoldDB" id="M4BF12"/>
<dbReference type="HOGENOM" id="CLU_2676341_0_0_1"/>
<evidence type="ECO:0000313" key="1">
    <source>
        <dbReference type="EnsemblProtists" id="HpaP804880"/>
    </source>
</evidence>
<name>M4BF12_HYAAE</name>
<reference evidence="1" key="2">
    <citation type="submission" date="2015-06" db="UniProtKB">
        <authorList>
            <consortium name="EnsemblProtists"/>
        </authorList>
    </citation>
    <scope>IDENTIFICATION</scope>
    <source>
        <strain evidence="1">Emoy2</strain>
    </source>
</reference>
<dbReference type="EnsemblProtists" id="HpaT804880">
    <property type="protein sequence ID" value="HpaP804880"/>
    <property type="gene ID" value="HpaG804880"/>
</dbReference>
<dbReference type="Proteomes" id="UP000011713">
    <property type="component" value="Unassembled WGS sequence"/>
</dbReference>
<organism evidence="1 2">
    <name type="scientific">Hyaloperonospora arabidopsidis (strain Emoy2)</name>
    <name type="common">Downy mildew agent</name>
    <name type="synonym">Peronospora arabidopsidis</name>
    <dbReference type="NCBI Taxonomy" id="559515"/>
    <lineage>
        <taxon>Eukaryota</taxon>
        <taxon>Sar</taxon>
        <taxon>Stramenopiles</taxon>
        <taxon>Oomycota</taxon>
        <taxon>Peronosporomycetes</taxon>
        <taxon>Peronosporales</taxon>
        <taxon>Peronosporaceae</taxon>
        <taxon>Hyaloperonospora</taxon>
    </lineage>
</organism>
<proteinExistence type="predicted"/>
<accession>M4BF12</accession>
<reference evidence="2" key="1">
    <citation type="journal article" date="2010" name="Science">
        <title>Signatures of adaptation to obligate biotrophy in the Hyaloperonospora arabidopsidis genome.</title>
        <authorList>
            <person name="Baxter L."/>
            <person name="Tripathy S."/>
            <person name="Ishaque N."/>
            <person name="Boot N."/>
            <person name="Cabral A."/>
            <person name="Kemen E."/>
            <person name="Thines M."/>
            <person name="Ah-Fong A."/>
            <person name="Anderson R."/>
            <person name="Badejoko W."/>
            <person name="Bittner-Eddy P."/>
            <person name="Boore J.L."/>
            <person name="Chibucos M.C."/>
            <person name="Coates M."/>
            <person name="Dehal P."/>
            <person name="Delehaunty K."/>
            <person name="Dong S."/>
            <person name="Downton P."/>
            <person name="Dumas B."/>
            <person name="Fabro G."/>
            <person name="Fronick C."/>
            <person name="Fuerstenberg S.I."/>
            <person name="Fulton L."/>
            <person name="Gaulin E."/>
            <person name="Govers F."/>
            <person name="Hughes L."/>
            <person name="Humphray S."/>
            <person name="Jiang R.H."/>
            <person name="Judelson H."/>
            <person name="Kamoun S."/>
            <person name="Kyung K."/>
            <person name="Meijer H."/>
            <person name="Minx P."/>
            <person name="Morris P."/>
            <person name="Nelson J."/>
            <person name="Phuntumart V."/>
            <person name="Qutob D."/>
            <person name="Rehmany A."/>
            <person name="Rougon-Cardoso A."/>
            <person name="Ryden P."/>
            <person name="Torto-Alalibo T."/>
            <person name="Studholme D."/>
            <person name="Wang Y."/>
            <person name="Win J."/>
            <person name="Wood J."/>
            <person name="Clifton S.W."/>
            <person name="Rogers J."/>
            <person name="Van den Ackerveken G."/>
            <person name="Jones J.D."/>
            <person name="McDowell J.M."/>
            <person name="Beynon J."/>
            <person name="Tyler B.M."/>
        </authorList>
    </citation>
    <scope>NUCLEOTIDE SEQUENCE [LARGE SCALE GENOMIC DNA]</scope>
    <source>
        <strain evidence="2">Emoy2</strain>
    </source>
</reference>
<keyword evidence="2" id="KW-1185">Reference proteome</keyword>